<reference evidence="2" key="1">
    <citation type="journal article" date="2020" name="Stud. Mycol.">
        <title>101 Dothideomycetes genomes: a test case for predicting lifestyles and emergence of pathogens.</title>
        <authorList>
            <person name="Haridas S."/>
            <person name="Albert R."/>
            <person name="Binder M."/>
            <person name="Bloem J."/>
            <person name="Labutti K."/>
            <person name="Salamov A."/>
            <person name="Andreopoulos B."/>
            <person name="Baker S."/>
            <person name="Barry K."/>
            <person name="Bills G."/>
            <person name="Bluhm B."/>
            <person name="Cannon C."/>
            <person name="Castanera R."/>
            <person name="Culley D."/>
            <person name="Daum C."/>
            <person name="Ezra D."/>
            <person name="Gonzalez J."/>
            <person name="Henrissat B."/>
            <person name="Kuo A."/>
            <person name="Liang C."/>
            <person name="Lipzen A."/>
            <person name="Lutzoni F."/>
            <person name="Magnuson J."/>
            <person name="Mondo S."/>
            <person name="Nolan M."/>
            <person name="Ohm R."/>
            <person name="Pangilinan J."/>
            <person name="Park H.-J."/>
            <person name="Ramirez L."/>
            <person name="Alfaro M."/>
            <person name="Sun H."/>
            <person name="Tritt A."/>
            <person name="Yoshinaga Y."/>
            <person name="Zwiers L.-H."/>
            <person name="Turgeon B."/>
            <person name="Goodwin S."/>
            <person name="Spatafora J."/>
            <person name="Crous P."/>
            <person name="Grigoriev I."/>
        </authorList>
    </citation>
    <scope>NUCLEOTIDE SEQUENCE</scope>
    <source>
        <strain evidence="2">CBS 183.55</strain>
    </source>
</reference>
<protein>
    <submittedName>
        <fullName evidence="2">Uncharacterized protein</fullName>
    </submittedName>
</protein>
<sequence>MRLTLLLASILCATSTYAQNPVYRTNLNLNHSRLTIEYGGAIFDNTTLGIVQPIRNVSTPPTIKTRTWLLDSNLQPIPAMIIMMGHHIQSGSRPLYLRWLVTNVTLAGNLSNTLADRGVLTSTDSLNLTIPFQAEVPYMNPLIRCQQNDSVWCGQNHIITIYPQVKGFDGTAGYVGGNESRTQGDYDVAQLQLAPGYFENIAANNRSGFNITQFQLDIGLAQAEDGKVLSETSPIGAVQMSTFGPDGGVDQLSAASFPTRSTVLFPIVAAVFSTLVSSIANAQ</sequence>
<dbReference type="Proteomes" id="UP000800082">
    <property type="component" value="Unassembled WGS sequence"/>
</dbReference>
<accession>A0A6A5RZH3</accession>
<organism evidence="2 3">
    <name type="scientific">Didymella exigua CBS 183.55</name>
    <dbReference type="NCBI Taxonomy" id="1150837"/>
    <lineage>
        <taxon>Eukaryota</taxon>
        <taxon>Fungi</taxon>
        <taxon>Dikarya</taxon>
        <taxon>Ascomycota</taxon>
        <taxon>Pezizomycotina</taxon>
        <taxon>Dothideomycetes</taxon>
        <taxon>Pleosporomycetidae</taxon>
        <taxon>Pleosporales</taxon>
        <taxon>Pleosporineae</taxon>
        <taxon>Didymellaceae</taxon>
        <taxon>Didymella</taxon>
    </lineage>
</organism>
<dbReference type="RefSeq" id="XP_033453510.1">
    <property type="nucleotide sequence ID" value="XM_033590766.1"/>
</dbReference>
<dbReference type="AlphaFoldDB" id="A0A6A5RZH3"/>
<evidence type="ECO:0000313" key="3">
    <source>
        <dbReference type="Proteomes" id="UP000800082"/>
    </source>
</evidence>
<dbReference type="EMBL" id="ML978957">
    <property type="protein sequence ID" value="KAF1933262.1"/>
    <property type="molecule type" value="Genomic_DNA"/>
</dbReference>
<feature type="chain" id="PRO_5025366478" evidence="1">
    <location>
        <begin position="19"/>
        <end position="283"/>
    </location>
</feature>
<evidence type="ECO:0000256" key="1">
    <source>
        <dbReference type="SAM" id="SignalP"/>
    </source>
</evidence>
<keyword evidence="3" id="KW-1185">Reference proteome</keyword>
<feature type="signal peptide" evidence="1">
    <location>
        <begin position="1"/>
        <end position="18"/>
    </location>
</feature>
<proteinExistence type="predicted"/>
<name>A0A6A5RZH3_9PLEO</name>
<dbReference type="GeneID" id="54348434"/>
<evidence type="ECO:0000313" key="2">
    <source>
        <dbReference type="EMBL" id="KAF1933262.1"/>
    </source>
</evidence>
<keyword evidence="1" id="KW-0732">Signal</keyword>
<gene>
    <name evidence="2" type="ORF">M421DRAFT_415608</name>
</gene>